<dbReference type="EMBL" id="LR877157">
    <property type="protein sequence ID" value="CAD2219402.1"/>
    <property type="molecule type" value="Genomic_DNA"/>
</dbReference>
<reference evidence="3 4" key="1">
    <citation type="submission" date="2020-08" db="EMBL/GenBank/DDBJ databases">
        <authorList>
            <person name="Newling K."/>
            <person name="Davey J."/>
            <person name="Forrester S."/>
        </authorList>
    </citation>
    <scope>NUCLEOTIDE SEQUENCE [LARGE SCALE GENOMIC DNA]</scope>
    <source>
        <strain evidence="4">Crithidia deanei Carvalho (ATCC PRA-265)</strain>
    </source>
</reference>
<evidence type="ECO:0000313" key="3">
    <source>
        <dbReference type="EMBL" id="CAD2219402.1"/>
    </source>
</evidence>
<keyword evidence="2" id="KW-0472">Membrane</keyword>
<dbReference type="InterPro" id="IPR009030">
    <property type="entry name" value="Growth_fac_rcpt_cys_sf"/>
</dbReference>
<feature type="compositionally biased region" description="Basic residues" evidence="1">
    <location>
        <begin position="211"/>
        <end position="220"/>
    </location>
</feature>
<dbReference type="SUPFAM" id="SSF57184">
    <property type="entry name" value="Growth factor receptor domain"/>
    <property type="match status" value="1"/>
</dbReference>
<accession>A0A7G2CMB0</accession>
<protein>
    <submittedName>
        <fullName evidence="3">Uncharacterized protein</fullName>
    </submittedName>
</protein>
<dbReference type="AlphaFoldDB" id="A0A7G2CMB0"/>
<organism evidence="3 4">
    <name type="scientific">Angomonas deanei</name>
    <dbReference type="NCBI Taxonomy" id="59799"/>
    <lineage>
        <taxon>Eukaryota</taxon>
        <taxon>Discoba</taxon>
        <taxon>Euglenozoa</taxon>
        <taxon>Kinetoplastea</taxon>
        <taxon>Metakinetoplastina</taxon>
        <taxon>Trypanosomatida</taxon>
        <taxon>Trypanosomatidae</taxon>
        <taxon>Strigomonadinae</taxon>
        <taxon>Angomonas</taxon>
    </lineage>
</organism>
<feature type="region of interest" description="Disordered" evidence="1">
    <location>
        <begin position="159"/>
        <end position="222"/>
    </location>
</feature>
<evidence type="ECO:0000256" key="2">
    <source>
        <dbReference type="SAM" id="Phobius"/>
    </source>
</evidence>
<evidence type="ECO:0000256" key="1">
    <source>
        <dbReference type="SAM" id="MobiDB-lite"/>
    </source>
</evidence>
<keyword evidence="2" id="KW-1133">Transmembrane helix</keyword>
<sequence length="246" mass="26683">MVCSVENCTKCVDDTEDQCETCGTNLKTDGAGECIPMVCSVTNCTKCVDDTEDQCESCGTNLKPDETGECIPMVCSVTNCTKCVDDTEDQCAECEGDLVAKNGGCGAKDGGGGLPLGAIIGIVIGVVVLLVILILLLLFFCCRKNKAAHEYVDHADGNEMETRNTEPKEKVDVTEESEVTVMERGQTEGRTEVRNPLDETPQDDTTQTTAPRRKARRARSVRNTAAEIADIDLDYMYDNNNEIVED</sequence>
<keyword evidence="2" id="KW-0812">Transmembrane</keyword>
<feature type="compositionally biased region" description="Basic and acidic residues" evidence="1">
    <location>
        <begin position="185"/>
        <end position="197"/>
    </location>
</feature>
<evidence type="ECO:0000313" key="4">
    <source>
        <dbReference type="Proteomes" id="UP000515908"/>
    </source>
</evidence>
<feature type="transmembrane region" description="Helical" evidence="2">
    <location>
        <begin position="116"/>
        <end position="140"/>
    </location>
</feature>
<gene>
    <name evidence="3" type="ORF">ADEAN_000690700</name>
</gene>
<dbReference type="VEuPathDB" id="TriTrypDB:ADEAN_000690700"/>
<dbReference type="Proteomes" id="UP000515908">
    <property type="component" value="Chromosome 13"/>
</dbReference>
<keyword evidence="4" id="KW-1185">Reference proteome</keyword>
<name>A0A7G2CMB0_9TRYP</name>
<proteinExistence type="predicted"/>
<feature type="compositionally biased region" description="Basic and acidic residues" evidence="1">
    <location>
        <begin position="159"/>
        <end position="173"/>
    </location>
</feature>